<dbReference type="Gene3D" id="3.60.21.60">
    <property type="match status" value="1"/>
</dbReference>
<dbReference type="EMBL" id="GEZM01013088">
    <property type="protein sequence ID" value="JAV92760.1"/>
    <property type="molecule type" value="Transcribed_RNA"/>
</dbReference>
<name>A0A1Y1N765_PHOPY</name>
<dbReference type="Gene3D" id="1.10.8.60">
    <property type="match status" value="1"/>
</dbReference>
<evidence type="ECO:0000256" key="6">
    <source>
        <dbReference type="PIRNR" id="PIRNR000799"/>
    </source>
</evidence>
<dbReference type="InterPro" id="IPR016266">
    <property type="entry name" value="POLE2"/>
</dbReference>
<dbReference type="GO" id="GO:0008622">
    <property type="term" value="C:epsilon DNA polymerase complex"/>
    <property type="evidence" value="ECO:0007669"/>
    <property type="project" value="UniProtKB-UniRule"/>
</dbReference>
<evidence type="ECO:0000256" key="5">
    <source>
        <dbReference type="ARBA" id="ARBA00023242"/>
    </source>
</evidence>
<dbReference type="GO" id="GO:0006261">
    <property type="term" value="P:DNA-templated DNA replication"/>
    <property type="evidence" value="ECO:0007669"/>
    <property type="project" value="InterPro"/>
</dbReference>
<comment type="function">
    <text evidence="6">Participates in DNA repair and in chromosomal DNA replication.</text>
</comment>
<dbReference type="Pfam" id="PF12213">
    <property type="entry name" value="Dpoe2NT"/>
    <property type="match status" value="1"/>
</dbReference>
<protein>
    <recommendedName>
        <fullName evidence="6">DNA polymerase epsilon subunit</fullName>
    </recommendedName>
    <alternativeName>
        <fullName evidence="6">DNA polymerase II subunit 2</fullName>
    </alternativeName>
</protein>
<evidence type="ECO:0000259" key="8">
    <source>
        <dbReference type="Pfam" id="PF12213"/>
    </source>
</evidence>
<dbReference type="InterPro" id="IPR024639">
    <property type="entry name" value="DNA_pol_e_bsu_N"/>
</dbReference>
<keyword evidence="4 6" id="KW-0238">DNA-binding</keyword>
<dbReference type="PANTHER" id="PTHR12708">
    <property type="entry name" value="DNA POLYMERASE EPSILON SUBUNIT B"/>
    <property type="match status" value="1"/>
</dbReference>
<dbReference type="GO" id="GO:0042276">
    <property type="term" value="P:error-prone translesion synthesis"/>
    <property type="evidence" value="ECO:0007669"/>
    <property type="project" value="TreeGrafter"/>
</dbReference>
<evidence type="ECO:0000256" key="1">
    <source>
        <dbReference type="ARBA" id="ARBA00004123"/>
    </source>
</evidence>
<proteinExistence type="inferred from homology"/>
<feature type="domain" description="DNA polymerase alpha/delta/epsilon subunit B" evidence="7">
    <location>
        <begin position="284"/>
        <end position="483"/>
    </location>
</feature>
<evidence type="ECO:0000256" key="2">
    <source>
        <dbReference type="ARBA" id="ARBA00009560"/>
    </source>
</evidence>
<comment type="subcellular location">
    <subcellularLocation>
        <location evidence="1 6">Nucleus</location>
    </subcellularLocation>
</comment>
<feature type="domain" description="DNA polymerase epsilon subunit B N-terminal" evidence="8">
    <location>
        <begin position="5"/>
        <end position="77"/>
    </location>
</feature>
<dbReference type="Pfam" id="PF04042">
    <property type="entry name" value="DNA_pol_E_B"/>
    <property type="match status" value="1"/>
</dbReference>
<comment type="similarity">
    <text evidence="2 6">Belongs to the DNA polymerase epsilon subunit B family.</text>
</comment>
<evidence type="ECO:0000259" key="7">
    <source>
        <dbReference type="Pfam" id="PF04042"/>
    </source>
</evidence>
<keyword evidence="3 6" id="KW-0235">DNA replication</keyword>
<dbReference type="GO" id="GO:0003677">
    <property type="term" value="F:DNA binding"/>
    <property type="evidence" value="ECO:0007669"/>
    <property type="project" value="UniProtKB-UniRule"/>
</dbReference>
<dbReference type="AlphaFoldDB" id="A0A1Y1N765"/>
<evidence type="ECO:0000256" key="3">
    <source>
        <dbReference type="ARBA" id="ARBA00022705"/>
    </source>
</evidence>
<evidence type="ECO:0000313" key="9">
    <source>
        <dbReference type="EMBL" id="JAV92760.1"/>
    </source>
</evidence>
<evidence type="ECO:0000256" key="4">
    <source>
        <dbReference type="ARBA" id="ARBA00023125"/>
    </source>
</evidence>
<sequence length="521" mass="60150">MPNIEKLNKKLYNTLKLSGFLVRREFCTYVIEKLLQENIQLDENATFDKYVKTLCSNLEKQCLINKSIEKHHIERVVEIALNSGYDKQETIFSTIGAFEFPKLRYDSDRRIYLPAISKSRLLSGPNSKTQLFLDRYNTVLQRTQRNFKNKITKKESDRLFLQTVDYLFTKGSVTLNKTLILGALFQMSEGKFALEDPSGLVELDLSDAKYHGGFFVENSFVLVNGYYEDKLIKVSTVISPPGEEYKDSILSFGSINYYGGPSITPLRNSLNLAEQLRLNPNNSIMLFSDVWLDHPMIFEKLEILFNGFHHSPPIAFIFMGNFMQDYQGLEKIDNYKKLFKKFGELLSNYTELVHKSKFVFVPSMTDPCHLHILPRFPLPSHVTEEFQKSVPSAIFTTNPCRLQYYTKEIVLFRADILPKLMQGALEKPKIEQIPEFITRTIIGQGHLCPFSLNAVTVNWDFDYTLRLFPLPNLIVLGDKSEAYQGKYKECQLVNPGSFCGDEEFQFMSYVPFDETIQECSL</sequence>
<dbReference type="InterPro" id="IPR007185">
    <property type="entry name" value="DNA_pol_a/d/e_bsu"/>
</dbReference>
<dbReference type="PIRSF" id="PIRSF000799">
    <property type="entry name" value="DNA_pol_eps_2"/>
    <property type="match status" value="1"/>
</dbReference>
<organism evidence="9">
    <name type="scientific">Photinus pyralis</name>
    <name type="common">Common eastern firefly</name>
    <name type="synonym">Lampyris pyralis</name>
    <dbReference type="NCBI Taxonomy" id="7054"/>
    <lineage>
        <taxon>Eukaryota</taxon>
        <taxon>Metazoa</taxon>
        <taxon>Ecdysozoa</taxon>
        <taxon>Arthropoda</taxon>
        <taxon>Hexapoda</taxon>
        <taxon>Insecta</taxon>
        <taxon>Pterygota</taxon>
        <taxon>Neoptera</taxon>
        <taxon>Endopterygota</taxon>
        <taxon>Coleoptera</taxon>
        <taxon>Polyphaga</taxon>
        <taxon>Elateriformia</taxon>
        <taxon>Elateroidea</taxon>
        <taxon>Lampyridae</taxon>
        <taxon>Lampyrinae</taxon>
        <taxon>Photinus</taxon>
    </lineage>
</organism>
<keyword evidence="5 6" id="KW-0539">Nucleus</keyword>
<accession>A0A1Y1N765</accession>
<dbReference type="PANTHER" id="PTHR12708:SF0">
    <property type="entry name" value="DNA POLYMERASE EPSILON SUBUNIT 2"/>
    <property type="match status" value="1"/>
</dbReference>
<reference evidence="9" key="1">
    <citation type="journal article" date="2016" name="Sci. Rep.">
        <title>Molecular characterization of firefly nuptial gifts: a multi-omics approach sheds light on postcopulatory sexual selection.</title>
        <authorList>
            <person name="Al-Wathiqui N."/>
            <person name="Fallon T.R."/>
            <person name="South A."/>
            <person name="Weng J.K."/>
            <person name="Lewis S.M."/>
        </authorList>
    </citation>
    <scope>NUCLEOTIDE SEQUENCE</scope>
</reference>